<gene>
    <name evidence="1" type="ORF">BV25DRAFT_1920571</name>
</gene>
<evidence type="ECO:0000313" key="1">
    <source>
        <dbReference type="EMBL" id="KAI0056927.1"/>
    </source>
</evidence>
<name>A0ACB8SL29_9AGAM</name>
<comment type="caution">
    <text evidence="1">The sequence shown here is derived from an EMBL/GenBank/DDBJ whole genome shotgun (WGS) entry which is preliminary data.</text>
</comment>
<accession>A0ACB8SL29</accession>
<protein>
    <submittedName>
        <fullName evidence="1">Uncharacterized protein</fullName>
    </submittedName>
</protein>
<evidence type="ECO:0000313" key="2">
    <source>
        <dbReference type="Proteomes" id="UP000814140"/>
    </source>
</evidence>
<keyword evidence="2" id="KW-1185">Reference proteome</keyword>
<reference evidence="1" key="2">
    <citation type="journal article" date="2022" name="New Phytol.">
        <title>Evolutionary transition to the ectomycorrhizal habit in the genomes of a hyperdiverse lineage of mushroom-forming fungi.</title>
        <authorList>
            <person name="Looney B."/>
            <person name="Miyauchi S."/>
            <person name="Morin E."/>
            <person name="Drula E."/>
            <person name="Courty P.E."/>
            <person name="Kohler A."/>
            <person name="Kuo A."/>
            <person name="LaButti K."/>
            <person name="Pangilinan J."/>
            <person name="Lipzen A."/>
            <person name="Riley R."/>
            <person name="Andreopoulos W."/>
            <person name="He G."/>
            <person name="Johnson J."/>
            <person name="Nolan M."/>
            <person name="Tritt A."/>
            <person name="Barry K.W."/>
            <person name="Grigoriev I.V."/>
            <person name="Nagy L.G."/>
            <person name="Hibbett D."/>
            <person name="Henrissat B."/>
            <person name="Matheny P.B."/>
            <person name="Labbe J."/>
            <person name="Martin F.M."/>
        </authorList>
    </citation>
    <scope>NUCLEOTIDE SEQUENCE</scope>
    <source>
        <strain evidence="1">HHB10654</strain>
    </source>
</reference>
<reference evidence="1" key="1">
    <citation type="submission" date="2021-03" db="EMBL/GenBank/DDBJ databases">
        <authorList>
            <consortium name="DOE Joint Genome Institute"/>
            <person name="Ahrendt S."/>
            <person name="Looney B.P."/>
            <person name="Miyauchi S."/>
            <person name="Morin E."/>
            <person name="Drula E."/>
            <person name="Courty P.E."/>
            <person name="Chicoki N."/>
            <person name="Fauchery L."/>
            <person name="Kohler A."/>
            <person name="Kuo A."/>
            <person name="Labutti K."/>
            <person name="Pangilinan J."/>
            <person name="Lipzen A."/>
            <person name="Riley R."/>
            <person name="Andreopoulos W."/>
            <person name="He G."/>
            <person name="Johnson J."/>
            <person name="Barry K.W."/>
            <person name="Grigoriev I.V."/>
            <person name="Nagy L."/>
            <person name="Hibbett D."/>
            <person name="Henrissat B."/>
            <person name="Matheny P.B."/>
            <person name="Labbe J."/>
            <person name="Martin F."/>
        </authorList>
    </citation>
    <scope>NUCLEOTIDE SEQUENCE</scope>
    <source>
        <strain evidence="1">HHB10654</strain>
    </source>
</reference>
<organism evidence="1 2">
    <name type="scientific">Artomyces pyxidatus</name>
    <dbReference type="NCBI Taxonomy" id="48021"/>
    <lineage>
        <taxon>Eukaryota</taxon>
        <taxon>Fungi</taxon>
        <taxon>Dikarya</taxon>
        <taxon>Basidiomycota</taxon>
        <taxon>Agaricomycotina</taxon>
        <taxon>Agaricomycetes</taxon>
        <taxon>Russulales</taxon>
        <taxon>Auriscalpiaceae</taxon>
        <taxon>Artomyces</taxon>
    </lineage>
</organism>
<sequence>MQCNFNFLIALLLFMLAQTVAAMPTPTDALTDAPVPEATATLTDPAITATMPEPDFIFKGGGAAMLGACMIIFELSKAQFALNL</sequence>
<dbReference type="EMBL" id="MU277255">
    <property type="protein sequence ID" value="KAI0056927.1"/>
    <property type="molecule type" value="Genomic_DNA"/>
</dbReference>
<proteinExistence type="predicted"/>
<dbReference type="Proteomes" id="UP000814140">
    <property type="component" value="Unassembled WGS sequence"/>
</dbReference>